<evidence type="ECO:0000313" key="2">
    <source>
        <dbReference type="EMBL" id="KDR14029.1"/>
    </source>
</evidence>
<dbReference type="Proteomes" id="UP000027135">
    <property type="component" value="Unassembled WGS sequence"/>
</dbReference>
<dbReference type="AlphaFoldDB" id="A0A067R6W2"/>
<reference evidence="2 3" key="1">
    <citation type="journal article" date="2014" name="Nat. Commun.">
        <title>Molecular traces of alternative social organization in a termite genome.</title>
        <authorList>
            <person name="Terrapon N."/>
            <person name="Li C."/>
            <person name="Robertson H.M."/>
            <person name="Ji L."/>
            <person name="Meng X."/>
            <person name="Booth W."/>
            <person name="Chen Z."/>
            <person name="Childers C.P."/>
            <person name="Glastad K.M."/>
            <person name="Gokhale K."/>
            <person name="Gowin J."/>
            <person name="Gronenberg W."/>
            <person name="Hermansen R.A."/>
            <person name="Hu H."/>
            <person name="Hunt B.G."/>
            <person name="Huylmans A.K."/>
            <person name="Khalil S.M."/>
            <person name="Mitchell R.D."/>
            <person name="Munoz-Torres M.C."/>
            <person name="Mustard J.A."/>
            <person name="Pan H."/>
            <person name="Reese J.T."/>
            <person name="Scharf M.E."/>
            <person name="Sun F."/>
            <person name="Vogel H."/>
            <person name="Xiao J."/>
            <person name="Yang W."/>
            <person name="Yang Z."/>
            <person name="Yang Z."/>
            <person name="Zhou J."/>
            <person name="Zhu J."/>
            <person name="Brent C.S."/>
            <person name="Elsik C.G."/>
            <person name="Goodisman M.A."/>
            <person name="Liberles D.A."/>
            <person name="Roe R.M."/>
            <person name="Vargo E.L."/>
            <person name="Vilcinskas A."/>
            <person name="Wang J."/>
            <person name="Bornberg-Bauer E."/>
            <person name="Korb J."/>
            <person name="Zhang G."/>
            <person name="Liebig J."/>
        </authorList>
    </citation>
    <scope>NUCLEOTIDE SEQUENCE [LARGE SCALE GENOMIC DNA]</scope>
    <source>
        <tissue evidence="2">Whole organism</tissue>
    </source>
</reference>
<dbReference type="Pfam" id="PF14816">
    <property type="entry name" value="CANIN"/>
    <property type="match status" value="1"/>
</dbReference>
<sequence>MSDTDDDYEFLPQQLAKYTCSEERKIVLDPSVTLAQREKLAELMKFTELDQFTHVSGSVGPSDQASIPKPQQPVIQLVKTKHPCRTTFIPEDICCLFSQDSFSIQDFGIPRTKFTDRLCSLSSHELHERICRHELKFQFPFLSDAVLHPLCRYLFLLMSVHRDERTVFACSNTLRYIKRGWCPSLDIILIVFINWGINQELLDTCDIDVGSYFPVNLFDKVVSSPRFEDTNVQKVLEFIHSVAATLGKESAQDKLNKVVQVLVLSALDGGFKSPTLETCFSRCIRALLDGIPESQWNKRRVWTICEMLHRNGAEHFHNQAVVCCSLLIVSPRSIEIAKALTLTTLNHLLATELKTEPLGNIADSNITELVMHYPLIDELGPYELYTVVRLVDLCVLRAYTEDNLNLENLNIMISWLRNLSGRISTSVELIDTHVVKELITRCLSSWQTVKFDIEFIKLVDGDAASLVSDGNME</sequence>
<evidence type="ECO:0000259" key="1">
    <source>
        <dbReference type="Pfam" id="PF14816"/>
    </source>
</evidence>
<dbReference type="OrthoDB" id="8193512at2759"/>
<keyword evidence="3" id="KW-1185">Reference proteome</keyword>
<evidence type="ECO:0000313" key="3">
    <source>
        <dbReference type="Proteomes" id="UP000027135"/>
    </source>
</evidence>
<dbReference type="InParanoid" id="A0A067R6W2"/>
<accession>A0A067R6W2</accession>
<gene>
    <name evidence="2" type="ORF">L798_11689</name>
</gene>
<dbReference type="InterPro" id="IPR044276">
    <property type="entry name" value="CANIN_dom"/>
</dbReference>
<organism evidence="2 3">
    <name type="scientific">Zootermopsis nevadensis</name>
    <name type="common">Dampwood termite</name>
    <dbReference type="NCBI Taxonomy" id="136037"/>
    <lineage>
        <taxon>Eukaryota</taxon>
        <taxon>Metazoa</taxon>
        <taxon>Ecdysozoa</taxon>
        <taxon>Arthropoda</taxon>
        <taxon>Hexapoda</taxon>
        <taxon>Insecta</taxon>
        <taxon>Pterygota</taxon>
        <taxon>Neoptera</taxon>
        <taxon>Polyneoptera</taxon>
        <taxon>Dictyoptera</taxon>
        <taxon>Blattodea</taxon>
        <taxon>Blattoidea</taxon>
        <taxon>Termitoidae</taxon>
        <taxon>Termopsidae</taxon>
        <taxon>Zootermopsis</taxon>
    </lineage>
</organism>
<dbReference type="EMBL" id="KK852904">
    <property type="protein sequence ID" value="KDR14029.1"/>
    <property type="molecule type" value="Genomic_DNA"/>
</dbReference>
<name>A0A067R6W2_ZOONE</name>
<protein>
    <recommendedName>
        <fullName evidence="1">Coiled-coil SMC6 And NSE5 INteracting (CANIN) domain-containing protein</fullName>
    </recommendedName>
</protein>
<feature type="domain" description="Coiled-coil SMC6 And NSE5 INteracting (CANIN)" evidence="1">
    <location>
        <begin position="75"/>
        <end position="351"/>
    </location>
</feature>
<proteinExistence type="predicted"/>